<dbReference type="PANTHER" id="PTHR34773">
    <property type="entry name" value="FLAGELLAR SECRETION CHAPERONE FLIS"/>
    <property type="match status" value="1"/>
</dbReference>
<evidence type="ECO:0000313" key="7">
    <source>
        <dbReference type="Proteomes" id="UP000321304"/>
    </source>
</evidence>
<evidence type="ECO:0000256" key="1">
    <source>
        <dbReference type="ARBA" id="ARBA00004514"/>
    </source>
</evidence>
<dbReference type="InterPro" id="IPR036584">
    <property type="entry name" value="FliS_sf"/>
</dbReference>
<dbReference type="Proteomes" id="UP000321304">
    <property type="component" value="Unassembled WGS sequence"/>
</dbReference>
<dbReference type="AlphaFoldDB" id="A0A560LML9"/>
<dbReference type="InterPro" id="IPR003713">
    <property type="entry name" value="FliS"/>
</dbReference>
<keyword evidence="4" id="KW-1005">Bacterial flagellum biogenesis</keyword>
<evidence type="ECO:0000256" key="2">
    <source>
        <dbReference type="ARBA" id="ARBA00008787"/>
    </source>
</evidence>
<organism evidence="6 7">
    <name type="scientific">Bradyrhizobium macuxiense</name>
    <dbReference type="NCBI Taxonomy" id="1755647"/>
    <lineage>
        <taxon>Bacteria</taxon>
        <taxon>Pseudomonadati</taxon>
        <taxon>Pseudomonadota</taxon>
        <taxon>Alphaproteobacteria</taxon>
        <taxon>Hyphomicrobiales</taxon>
        <taxon>Nitrobacteraceae</taxon>
        <taxon>Bradyrhizobium</taxon>
    </lineage>
</organism>
<dbReference type="RefSeq" id="WP_146987491.1">
    <property type="nucleotide sequence ID" value="NZ_VITY01000007.1"/>
</dbReference>
<comment type="caution">
    <text evidence="6">The sequence shown here is derived from an EMBL/GenBank/DDBJ whole genome shotgun (WGS) entry which is preliminary data.</text>
</comment>
<dbReference type="CDD" id="cd16098">
    <property type="entry name" value="FliS"/>
    <property type="match status" value="1"/>
</dbReference>
<keyword evidence="6" id="KW-0966">Cell projection</keyword>
<keyword evidence="5" id="KW-0143">Chaperone</keyword>
<dbReference type="SUPFAM" id="SSF101116">
    <property type="entry name" value="Flagellar export chaperone FliS"/>
    <property type="match status" value="1"/>
</dbReference>
<evidence type="ECO:0000256" key="3">
    <source>
        <dbReference type="ARBA" id="ARBA00022490"/>
    </source>
</evidence>
<gene>
    <name evidence="6" type="ORF">FBZ93_10712</name>
</gene>
<dbReference type="EMBL" id="VITY01000007">
    <property type="protein sequence ID" value="TWB96766.1"/>
    <property type="molecule type" value="Genomic_DNA"/>
</dbReference>
<name>A0A560LML9_9BRAD</name>
<dbReference type="Pfam" id="PF02561">
    <property type="entry name" value="FliS"/>
    <property type="match status" value="1"/>
</dbReference>
<keyword evidence="3" id="KW-0963">Cytoplasm</keyword>
<dbReference type="OrthoDB" id="7677889at2"/>
<keyword evidence="6" id="KW-0969">Cilium</keyword>
<dbReference type="GO" id="GO:0071973">
    <property type="term" value="P:bacterial-type flagellum-dependent cell motility"/>
    <property type="evidence" value="ECO:0007669"/>
    <property type="project" value="TreeGrafter"/>
</dbReference>
<evidence type="ECO:0000256" key="4">
    <source>
        <dbReference type="ARBA" id="ARBA00022795"/>
    </source>
</evidence>
<comment type="similarity">
    <text evidence="2">Belongs to the FliS family.</text>
</comment>
<accession>A0A560LML9</accession>
<comment type="subcellular location">
    <subcellularLocation>
        <location evidence="1">Cytoplasm</location>
        <location evidence="1">Cytosol</location>
    </subcellularLocation>
</comment>
<dbReference type="PANTHER" id="PTHR34773:SF1">
    <property type="entry name" value="FLAGELLAR SECRETION CHAPERONE FLIS"/>
    <property type="match status" value="1"/>
</dbReference>
<dbReference type="GO" id="GO:0005829">
    <property type="term" value="C:cytosol"/>
    <property type="evidence" value="ECO:0007669"/>
    <property type="project" value="UniProtKB-SubCell"/>
</dbReference>
<protein>
    <submittedName>
        <fullName evidence="6">Flagellar protein FliS</fullName>
    </submittedName>
</protein>
<dbReference type="STRING" id="1755647.AS156_15645"/>
<keyword evidence="6" id="KW-0282">Flagellum</keyword>
<proteinExistence type="inferred from homology"/>
<dbReference type="GO" id="GO:0044780">
    <property type="term" value="P:bacterial-type flagellum assembly"/>
    <property type="evidence" value="ECO:0007669"/>
    <property type="project" value="InterPro"/>
</dbReference>
<evidence type="ECO:0000313" key="6">
    <source>
        <dbReference type="EMBL" id="TWB96766.1"/>
    </source>
</evidence>
<keyword evidence="7" id="KW-1185">Reference proteome</keyword>
<evidence type="ECO:0000256" key="5">
    <source>
        <dbReference type="ARBA" id="ARBA00023186"/>
    </source>
</evidence>
<dbReference type="Gene3D" id="1.20.120.340">
    <property type="entry name" value="Flagellar protein FliS"/>
    <property type="match status" value="1"/>
</dbReference>
<reference evidence="6 7" key="1">
    <citation type="submission" date="2019-06" db="EMBL/GenBank/DDBJ databases">
        <title>Genomic Encyclopedia of Type Strains, Phase IV (KMG-V): Genome sequencing to study the core and pangenomes of soil and plant-associated prokaryotes.</title>
        <authorList>
            <person name="Whitman W."/>
        </authorList>
    </citation>
    <scope>NUCLEOTIDE SEQUENCE [LARGE SCALE GENOMIC DNA]</scope>
    <source>
        <strain evidence="6 7">BR 10355</strain>
    </source>
</reference>
<sequence length="148" mass="16332">MTQNAMAYHANNAYRSAAVAVPPLKAVVMLCDGAITFLQKALDAQEAKRFEEGHAYLTRATAILRGLSHHLDVTRGGAMADRLFRTYNALIIACLRSYGRPHAKENFRRIIASLTELRDAWKFVEATAGKARTLDKTPDKTLESAAGR</sequence>